<gene>
    <name evidence="1" type="ordered locus">Marpi_1800</name>
</gene>
<accession>H2J5W2</accession>
<reference evidence="1 2" key="1">
    <citation type="journal article" date="2012" name="J. Bacteriol.">
        <title>Complete Genome Sequence of the Thermophilic, Piezophilic, Heterotrophic Bacterium Marinitoga piezophila KA3.</title>
        <authorList>
            <person name="Lucas S."/>
            <person name="Han J."/>
            <person name="Lapidus A."/>
            <person name="Cheng J.F."/>
            <person name="Goodwin L.A."/>
            <person name="Pitluck S."/>
            <person name="Peters L."/>
            <person name="Mikhailova N."/>
            <person name="Teshima H."/>
            <person name="Detter J.C."/>
            <person name="Han C."/>
            <person name="Tapia R."/>
            <person name="Land M."/>
            <person name="Hauser L."/>
            <person name="Kyrpides N.C."/>
            <person name="Ivanova N."/>
            <person name="Pagani I."/>
            <person name="Vannier P."/>
            <person name="Oger P."/>
            <person name="Bartlett D.H."/>
            <person name="Noll K.M."/>
            <person name="Woyke T."/>
            <person name="Jebbar M."/>
        </authorList>
    </citation>
    <scope>NUCLEOTIDE SEQUENCE [LARGE SCALE GENOMIC DNA]</scope>
    <source>
        <strain evidence="2">DSM 14283 / JCM 11233 / KA3</strain>
    </source>
</reference>
<sequence>MEELLLKISNTSIEFPDIELNTGERLGILTKNPSFLFEKLFKIIISPKKYTEEYLLEGIDAENLSFFSHRIFHIISKELWNTTDFIKILKNKTKFRKIIVLVLNEIDIEIKQLIALKNFFEEKNDLSVLVITDSKLAIEAICNKAIDESGTSLEFNEKLLFEDIISGEIFENFEEINNNFALGILKKRSISEGRI</sequence>
<protein>
    <submittedName>
        <fullName evidence="1">Uncharacterized protein</fullName>
    </submittedName>
</protein>
<dbReference type="AlphaFoldDB" id="H2J5W2"/>
<dbReference type="RefSeq" id="WP_014297252.1">
    <property type="nucleotide sequence ID" value="NC_016751.1"/>
</dbReference>
<evidence type="ECO:0000313" key="2">
    <source>
        <dbReference type="Proteomes" id="UP000007161"/>
    </source>
</evidence>
<dbReference type="STRING" id="443254.Marpi_1800"/>
<proteinExistence type="predicted"/>
<evidence type="ECO:0000313" key="1">
    <source>
        <dbReference type="EMBL" id="AEX86181.1"/>
    </source>
</evidence>
<keyword evidence="2" id="KW-1185">Reference proteome</keyword>
<organism evidence="1 2">
    <name type="scientific">Marinitoga piezophila (strain DSM 14283 / JCM 11233 / KA3)</name>
    <dbReference type="NCBI Taxonomy" id="443254"/>
    <lineage>
        <taxon>Bacteria</taxon>
        <taxon>Thermotogati</taxon>
        <taxon>Thermotogota</taxon>
        <taxon>Thermotogae</taxon>
        <taxon>Petrotogales</taxon>
        <taxon>Petrotogaceae</taxon>
        <taxon>Marinitoga</taxon>
    </lineage>
</organism>
<dbReference type="EMBL" id="CP003257">
    <property type="protein sequence ID" value="AEX86181.1"/>
    <property type="molecule type" value="Genomic_DNA"/>
</dbReference>
<dbReference type="KEGG" id="mpz:Marpi_1800"/>
<dbReference type="eggNOG" id="ENOG502ZGXE">
    <property type="taxonomic scope" value="Bacteria"/>
</dbReference>
<dbReference type="HOGENOM" id="CLU_1394894_0_0_0"/>
<name>H2J5W2_MARPK</name>
<dbReference type="Proteomes" id="UP000007161">
    <property type="component" value="Chromosome"/>
</dbReference>
<reference evidence="2" key="2">
    <citation type="submission" date="2012-01" db="EMBL/GenBank/DDBJ databases">
        <title>Complete sequence of chromosome of Marinitoga piezophila KA3.</title>
        <authorList>
            <person name="Lucas S."/>
            <person name="Han J."/>
            <person name="Lapidus A."/>
            <person name="Cheng J.-F."/>
            <person name="Goodwin L."/>
            <person name="Pitluck S."/>
            <person name="Peters L."/>
            <person name="Mikhailova N."/>
            <person name="Teshima H."/>
            <person name="Detter J.C."/>
            <person name="Han C."/>
            <person name="Tapia R."/>
            <person name="Land M."/>
            <person name="Hauser L."/>
            <person name="Kyrpides N."/>
            <person name="Ivanova N."/>
            <person name="Pagani I."/>
            <person name="Jebbar M."/>
            <person name="Vannier P."/>
            <person name="Oger P."/>
            <person name="Cario A."/>
            <person name="Bartlett D."/>
            <person name="Noll K.M."/>
            <person name="Woyke T."/>
        </authorList>
    </citation>
    <scope>NUCLEOTIDE SEQUENCE [LARGE SCALE GENOMIC DNA]</scope>
    <source>
        <strain evidence="2">DSM 14283 / JCM 11233 / KA3</strain>
    </source>
</reference>
<dbReference type="OrthoDB" id="46554at2"/>